<organism evidence="1 2">
    <name type="scientific">Scutellospora calospora</name>
    <dbReference type="NCBI Taxonomy" id="85575"/>
    <lineage>
        <taxon>Eukaryota</taxon>
        <taxon>Fungi</taxon>
        <taxon>Fungi incertae sedis</taxon>
        <taxon>Mucoromycota</taxon>
        <taxon>Glomeromycotina</taxon>
        <taxon>Glomeromycetes</taxon>
        <taxon>Diversisporales</taxon>
        <taxon>Gigasporaceae</taxon>
        <taxon>Scutellospora</taxon>
    </lineage>
</organism>
<evidence type="ECO:0000313" key="2">
    <source>
        <dbReference type="Proteomes" id="UP000789860"/>
    </source>
</evidence>
<protein>
    <submittedName>
        <fullName evidence="1">11707_t:CDS:1</fullName>
    </submittedName>
</protein>
<feature type="non-terminal residue" evidence="1">
    <location>
        <position position="1"/>
    </location>
</feature>
<dbReference type="EMBL" id="CAJVPM010034123">
    <property type="protein sequence ID" value="CAG8686753.1"/>
    <property type="molecule type" value="Genomic_DNA"/>
</dbReference>
<sequence length="63" mass="6627">IISTINTSPKNKATGLLGISNEILKHLLSIAISYLIVLGIGIAENVSDNRSSTSILARVTAFC</sequence>
<reference evidence="1" key="1">
    <citation type="submission" date="2021-06" db="EMBL/GenBank/DDBJ databases">
        <authorList>
            <person name="Kallberg Y."/>
            <person name="Tangrot J."/>
            <person name="Rosling A."/>
        </authorList>
    </citation>
    <scope>NUCLEOTIDE SEQUENCE</scope>
    <source>
        <strain evidence="1">AU212A</strain>
    </source>
</reference>
<comment type="caution">
    <text evidence="1">The sequence shown here is derived from an EMBL/GenBank/DDBJ whole genome shotgun (WGS) entry which is preliminary data.</text>
</comment>
<evidence type="ECO:0000313" key="1">
    <source>
        <dbReference type="EMBL" id="CAG8686753.1"/>
    </source>
</evidence>
<gene>
    <name evidence="1" type="ORF">SCALOS_LOCUS9958</name>
</gene>
<accession>A0ACA9P3V9</accession>
<feature type="non-terminal residue" evidence="1">
    <location>
        <position position="63"/>
    </location>
</feature>
<name>A0ACA9P3V9_9GLOM</name>
<keyword evidence="2" id="KW-1185">Reference proteome</keyword>
<dbReference type="Proteomes" id="UP000789860">
    <property type="component" value="Unassembled WGS sequence"/>
</dbReference>
<proteinExistence type="predicted"/>